<organism evidence="4 5">
    <name type="scientific">Rhynchophorus ferrugineus</name>
    <name type="common">Red palm weevil</name>
    <name type="synonym">Curculio ferrugineus</name>
    <dbReference type="NCBI Taxonomy" id="354439"/>
    <lineage>
        <taxon>Eukaryota</taxon>
        <taxon>Metazoa</taxon>
        <taxon>Ecdysozoa</taxon>
        <taxon>Arthropoda</taxon>
        <taxon>Hexapoda</taxon>
        <taxon>Insecta</taxon>
        <taxon>Pterygota</taxon>
        <taxon>Neoptera</taxon>
        <taxon>Endopterygota</taxon>
        <taxon>Coleoptera</taxon>
        <taxon>Polyphaga</taxon>
        <taxon>Cucujiformia</taxon>
        <taxon>Curculionidae</taxon>
        <taxon>Dryophthorinae</taxon>
        <taxon>Rhynchophorus</taxon>
    </lineage>
</organism>
<dbReference type="GO" id="GO:0045053">
    <property type="term" value="P:protein retention in Golgi apparatus"/>
    <property type="evidence" value="ECO:0007669"/>
    <property type="project" value="TreeGrafter"/>
</dbReference>
<proteinExistence type="inferred from homology"/>
<gene>
    <name evidence="4" type="ORF">GWI33_009822</name>
</gene>
<dbReference type="InterPro" id="IPR026854">
    <property type="entry name" value="VPS13_N"/>
</dbReference>
<dbReference type="PANTHER" id="PTHR16166:SF93">
    <property type="entry name" value="INTERMEMBRANE LIPID TRANSFER PROTEIN VPS13"/>
    <property type="match status" value="1"/>
</dbReference>
<accession>A0A834IXR0</accession>
<dbReference type="EMBL" id="JAACXV010000043">
    <property type="protein sequence ID" value="KAF7285850.1"/>
    <property type="molecule type" value="Genomic_DNA"/>
</dbReference>
<reference evidence="4" key="1">
    <citation type="submission" date="2020-08" db="EMBL/GenBank/DDBJ databases">
        <title>Genome sequencing and assembly of the red palm weevil Rhynchophorus ferrugineus.</title>
        <authorList>
            <person name="Dias G.B."/>
            <person name="Bergman C.M."/>
            <person name="Manee M."/>
        </authorList>
    </citation>
    <scope>NUCLEOTIDE SEQUENCE</scope>
    <source>
        <strain evidence="4">AA-2017</strain>
        <tissue evidence="4">Whole larva</tissue>
    </source>
</reference>
<evidence type="ECO:0000259" key="3">
    <source>
        <dbReference type="Pfam" id="PF12624"/>
    </source>
</evidence>
<evidence type="ECO:0000313" key="5">
    <source>
        <dbReference type="Proteomes" id="UP000625711"/>
    </source>
</evidence>
<feature type="domain" description="Chorein N-terminal" evidence="3">
    <location>
        <begin position="1"/>
        <end position="405"/>
    </location>
</feature>
<name>A0A834IXR0_RHYFE</name>
<keyword evidence="5" id="KW-1185">Reference proteome</keyword>
<dbReference type="OrthoDB" id="428159at2759"/>
<evidence type="ECO:0000256" key="1">
    <source>
        <dbReference type="ARBA" id="ARBA00006545"/>
    </source>
</evidence>
<evidence type="ECO:0000256" key="2">
    <source>
        <dbReference type="ARBA" id="ARBA00022448"/>
    </source>
</evidence>
<comment type="similarity">
    <text evidence="1">Belongs to the VPS13 family.</text>
</comment>
<dbReference type="Pfam" id="PF12624">
    <property type="entry name" value="VPS13_N"/>
    <property type="match status" value="1"/>
</dbReference>
<dbReference type="GO" id="GO:0006623">
    <property type="term" value="P:protein targeting to vacuole"/>
    <property type="evidence" value="ECO:0007669"/>
    <property type="project" value="TreeGrafter"/>
</dbReference>
<comment type="caution">
    <text evidence="4">The sequence shown here is derived from an EMBL/GenBank/DDBJ whole genome shotgun (WGS) entry which is preliminary data.</text>
</comment>
<sequence>MLEGTVARILNQLLGKYVQDLDTENLNVGIFSGKVQLTDLKLKPEALYELRLPIEVIAGTIGKIWIQIPWTALWNHSVIINIEDVHIIVKPIVRNEPFDPEKNKRLLRAYKKRILEILEYDGGILGGPSSFAEHLVSNILNYIQINISNVHVRYEDEFSFSTPIVAGLCINSITAQTTNSKWKKSNSDSISDRSYYLIKIEAISTYWNPGESPKSWNLPSEYYQWRNVMLNSIQNYSFEGKAFKFVLNPMMSKIKMTITKSNSGHVSDINTEIVVQDCNVQLSKAQYDSMMAVIDNFQRMTISWQFISKRPHEKVIQNLKGWWRYAYWATIEQRVRPLTWSKIKSIRQNYKKYMDTYKQIIANPNDTELKMDLQKHEDNLSIVNVVIARQHTRLLMQSKSQSEKSFWSLLPSPEKIVLCEKIGYYNGEEDKIRQIDHMYNFKLGNFNMVLNKESQEILVATMTQTIISLKPNFVDSTYKFALKIEGIIIEGGGPGDTLMPVISSEHLKDSPAFFFIMNLEKMKKENNNISHRLQIKMSSMECIYNKRCFEDIEAFMQASKSTQRTNLLDYFRRIPEKLYEAITKKIRKKWDMNLNIKFPYFIIPETSAPAGSEENLLVIDLGTYMIRTEICSQTQIIENATKMELEEQLYSKLHIDCTGLQLLFCDKNDQWKDARKEKDTDMHLISKSNFNAVLALSALDLNSIPRQKFNILFNALKLNVSERKIGLILRFFNVDQIRINVITEAMQPDLYIQDAIAEKNDFDNLKRIQEHIRISDTFKYRKHKMLNGEEEKLIKNKSMELTDNKNNMNEAWARTVDLPGLEDNISPKNTIEDLYGLVIKEFTIVFSKSSDSTDRQYLTLRIGHYTMDMAFMTYGPAYQMSIHSILLTDKLHTTPSGQYLDLIFTPLPNNADVITILYRKVSAKCPDFWSHFHGVETSLVANFGTIHLLLHQEAFHTFIKYSKYLTNKITKLTSQYLKHLVKSFIQKMDSTFHTPSSVPVPPGSVKFSHSARMSDLNVTVCDSDFDLVNVHLSGLEVDFLFRANERFVFRSYLSSINVDHMSQLTLYSKVLYTDEDKVFEVKYVRNATHIKTNDMMDKTYGESFDGNFKFELGRIHCIFLYKLMVQLQRFIIDLEAMDYVEKYVKFIRSAIKSATDTLKNKTKISLAINVCGPVLLIPQKSSSPNVMVIDTGKLTIENFFKESENDVVENILIKLKEVTITRGVVGLTSALEMQETLIEPTCLKMDVKKVTNLKTSQKTWEVDSILEKIEVTLGQKDLAMIMAIYTDNIGEAKIIDLLPEQIKSPIAEIFEQDDNVRELEAFFCEPKQKFLVGKCKIDEV</sequence>
<dbReference type="PANTHER" id="PTHR16166">
    <property type="entry name" value="VACUOLAR PROTEIN SORTING-ASSOCIATED PROTEIN VPS13"/>
    <property type="match status" value="1"/>
</dbReference>
<dbReference type="InterPro" id="IPR026847">
    <property type="entry name" value="VPS13"/>
</dbReference>
<evidence type="ECO:0000313" key="4">
    <source>
        <dbReference type="EMBL" id="KAF7285850.1"/>
    </source>
</evidence>
<keyword evidence="2" id="KW-0813">Transport</keyword>
<protein>
    <recommendedName>
        <fullName evidence="3">Chorein N-terminal domain-containing protein</fullName>
    </recommendedName>
</protein>
<dbReference type="Proteomes" id="UP000625711">
    <property type="component" value="Unassembled WGS sequence"/>
</dbReference>